<dbReference type="InterPro" id="IPR029063">
    <property type="entry name" value="SAM-dependent_MTases_sf"/>
</dbReference>
<proteinExistence type="predicted"/>
<keyword evidence="3" id="KW-1185">Reference proteome</keyword>
<protein>
    <submittedName>
        <fullName evidence="2">Class I SAM-dependent methyltransferase</fullName>
    </submittedName>
</protein>
<comment type="caution">
    <text evidence="2">The sequence shown here is derived from an EMBL/GenBank/DDBJ whole genome shotgun (WGS) entry which is preliminary data.</text>
</comment>
<dbReference type="Pfam" id="PF08241">
    <property type="entry name" value="Methyltransf_11"/>
    <property type="match status" value="1"/>
</dbReference>
<dbReference type="InterPro" id="IPR052356">
    <property type="entry name" value="Thiol_S-MT"/>
</dbReference>
<dbReference type="PANTHER" id="PTHR45036">
    <property type="entry name" value="METHYLTRANSFERASE LIKE 7B"/>
    <property type="match status" value="1"/>
</dbReference>
<dbReference type="AlphaFoldDB" id="A0A4R4DB92"/>
<keyword evidence="2" id="KW-0489">Methyltransferase</keyword>
<dbReference type="CDD" id="cd02440">
    <property type="entry name" value="AdoMet_MTases"/>
    <property type="match status" value="1"/>
</dbReference>
<name>A0A4R4DB92_9PROT</name>
<dbReference type="Gene3D" id="3.40.50.150">
    <property type="entry name" value="Vaccinia Virus protein VP39"/>
    <property type="match status" value="1"/>
</dbReference>
<dbReference type="GO" id="GO:0032259">
    <property type="term" value="P:methylation"/>
    <property type="evidence" value="ECO:0007669"/>
    <property type="project" value="UniProtKB-KW"/>
</dbReference>
<feature type="domain" description="Methyltransferase type 11" evidence="1">
    <location>
        <begin position="38"/>
        <end position="133"/>
    </location>
</feature>
<organism evidence="2 3">
    <name type="scientific">Roseicella aquatilis</name>
    <dbReference type="NCBI Taxonomy" id="2527868"/>
    <lineage>
        <taxon>Bacteria</taxon>
        <taxon>Pseudomonadati</taxon>
        <taxon>Pseudomonadota</taxon>
        <taxon>Alphaproteobacteria</taxon>
        <taxon>Acetobacterales</taxon>
        <taxon>Roseomonadaceae</taxon>
        <taxon>Roseicella</taxon>
    </lineage>
</organism>
<evidence type="ECO:0000313" key="2">
    <source>
        <dbReference type="EMBL" id="TCZ57306.1"/>
    </source>
</evidence>
<sequence length="203" mass="22117">MGLYADRILPRLIAWAMRTEELTPYRERLIPQARGLVLEVGVGSGLNLPLYGPQVERVVGLDPSAALLRRAAALAARATCPIHLLRATAAAIPLAPASLDTVVMTWTLCSLPDARAGLREMRRVLRPDGQLLFVEHGLAPEPGIAAWQHRLDPLWWRVSCHLDNPVPQLLAEAGFGALELRSGYLGAGPKVVTYMTEGVARPR</sequence>
<keyword evidence="2" id="KW-0808">Transferase</keyword>
<gene>
    <name evidence="2" type="ORF">EXY23_18410</name>
</gene>
<dbReference type="OrthoDB" id="9787738at2"/>
<dbReference type="SUPFAM" id="SSF53335">
    <property type="entry name" value="S-adenosyl-L-methionine-dependent methyltransferases"/>
    <property type="match status" value="1"/>
</dbReference>
<dbReference type="Proteomes" id="UP000295023">
    <property type="component" value="Unassembled WGS sequence"/>
</dbReference>
<evidence type="ECO:0000259" key="1">
    <source>
        <dbReference type="Pfam" id="PF08241"/>
    </source>
</evidence>
<dbReference type="InterPro" id="IPR013216">
    <property type="entry name" value="Methyltransf_11"/>
</dbReference>
<accession>A0A4R4DB92</accession>
<dbReference type="EMBL" id="SKBM01000019">
    <property type="protein sequence ID" value="TCZ57306.1"/>
    <property type="molecule type" value="Genomic_DNA"/>
</dbReference>
<dbReference type="GO" id="GO:0008757">
    <property type="term" value="F:S-adenosylmethionine-dependent methyltransferase activity"/>
    <property type="evidence" value="ECO:0007669"/>
    <property type="project" value="InterPro"/>
</dbReference>
<evidence type="ECO:0000313" key="3">
    <source>
        <dbReference type="Proteomes" id="UP000295023"/>
    </source>
</evidence>
<reference evidence="2 3" key="1">
    <citation type="submission" date="2019-03" db="EMBL/GenBank/DDBJ databases">
        <title>Paracraurococcus aquatilis NE82 genome sequence.</title>
        <authorList>
            <person name="Zhao Y."/>
            <person name="Du Z."/>
        </authorList>
    </citation>
    <scope>NUCLEOTIDE SEQUENCE [LARGE SCALE GENOMIC DNA]</scope>
    <source>
        <strain evidence="2 3">NE82</strain>
    </source>
</reference>
<dbReference type="PANTHER" id="PTHR45036:SF1">
    <property type="entry name" value="METHYLTRANSFERASE LIKE 7A"/>
    <property type="match status" value="1"/>
</dbReference>
<dbReference type="RefSeq" id="WP_132292766.1">
    <property type="nucleotide sequence ID" value="NZ_SKBM01000019.1"/>
</dbReference>